<dbReference type="Proteomes" id="UP000887574">
    <property type="component" value="Unplaced"/>
</dbReference>
<protein>
    <submittedName>
        <fullName evidence="2">Exonuclease domain-containing protein</fullName>
    </submittedName>
</protein>
<evidence type="ECO:0000313" key="1">
    <source>
        <dbReference type="Proteomes" id="UP000887574"/>
    </source>
</evidence>
<dbReference type="InterPro" id="IPR036397">
    <property type="entry name" value="RNaseH_sf"/>
</dbReference>
<dbReference type="GO" id="GO:0003676">
    <property type="term" value="F:nucleic acid binding"/>
    <property type="evidence" value="ECO:0007669"/>
    <property type="project" value="InterPro"/>
</dbReference>
<proteinExistence type="predicted"/>
<organism evidence="1 2">
    <name type="scientific">Ditylenchus dipsaci</name>
    <dbReference type="NCBI Taxonomy" id="166011"/>
    <lineage>
        <taxon>Eukaryota</taxon>
        <taxon>Metazoa</taxon>
        <taxon>Ecdysozoa</taxon>
        <taxon>Nematoda</taxon>
        <taxon>Chromadorea</taxon>
        <taxon>Rhabditida</taxon>
        <taxon>Tylenchina</taxon>
        <taxon>Tylenchomorpha</taxon>
        <taxon>Sphaerularioidea</taxon>
        <taxon>Anguinidae</taxon>
        <taxon>Anguininae</taxon>
        <taxon>Ditylenchus</taxon>
    </lineage>
</organism>
<sequence length="119" mass="13791">MFSAFKNLTKISLEPVRSFQCSLKTDSLRRLAWLVEIACIITEADLSFVAQIEGMSDWCKETFKNNGLLERLKNIDVSSIKEVIKRWYPDEQLSQVPKKKCNHLALDDIRESIEELRSV</sequence>
<reference evidence="2" key="1">
    <citation type="submission" date="2022-11" db="UniProtKB">
        <authorList>
            <consortium name="WormBaseParasite"/>
        </authorList>
    </citation>
    <scope>IDENTIFICATION</scope>
</reference>
<name>A0A915CPR8_9BILA</name>
<dbReference type="Gene3D" id="3.30.420.10">
    <property type="entry name" value="Ribonuclease H-like superfamily/Ribonuclease H"/>
    <property type="match status" value="1"/>
</dbReference>
<accession>A0A915CPR8</accession>
<evidence type="ECO:0000313" key="2">
    <source>
        <dbReference type="WBParaSite" id="jg11339"/>
    </source>
</evidence>
<keyword evidence="1" id="KW-1185">Reference proteome</keyword>
<dbReference type="WBParaSite" id="jg11339">
    <property type="protein sequence ID" value="jg11339"/>
    <property type="gene ID" value="jg11339"/>
</dbReference>
<dbReference type="AlphaFoldDB" id="A0A915CPR8"/>